<reference evidence="1 2" key="1">
    <citation type="submission" date="2019-03" db="EMBL/GenBank/DDBJ databases">
        <title>Single cell metagenomics reveals metabolic interactions within the superorganism composed of flagellate Streblomastix strix and complex community of Bacteroidetes bacteria on its surface.</title>
        <authorList>
            <person name="Treitli S.C."/>
            <person name="Kolisko M."/>
            <person name="Husnik F."/>
            <person name="Keeling P."/>
            <person name="Hampl V."/>
        </authorList>
    </citation>
    <scope>NUCLEOTIDE SEQUENCE [LARGE SCALE GENOMIC DNA]</scope>
    <source>
        <strain evidence="1">ST1C</strain>
    </source>
</reference>
<comment type="caution">
    <text evidence="1">The sequence shown here is derived from an EMBL/GenBank/DDBJ whole genome shotgun (WGS) entry which is preliminary data.</text>
</comment>
<name>A0A5J4VRZ4_9EUKA</name>
<organism evidence="1 2">
    <name type="scientific">Streblomastix strix</name>
    <dbReference type="NCBI Taxonomy" id="222440"/>
    <lineage>
        <taxon>Eukaryota</taxon>
        <taxon>Metamonada</taxon>
        <taxon>Preaxostyla</taxon>
        <taxon>Oxymonadida</taxon>
        <taxon>Streblomastigidae</taxon>
        <taxon>Streblomastix</taxon>
    </lineage>
</organism>
<dbReference type="AlphaFoldDB" id="A0A5J4VRZ4"/>
<sequence>MERQYVLGQSIMILQNLVMTERKHEKKKDNIANTAPIDKIIEFSNETSKNEKKNLQAKAARHLLALLIDIEAVEQIEQIELQISGKKKDEIKKQFRNQTFSTINEIIVSCNLLKCANLIFTLLALQFIEILQKLRNPTHNFCKISNSIILDNYSAIYAQIFHIQIKTCFFKICIGRPNSAIGKKYLLQTNYKLGDWEKRAIFKLHIASDTAISICLYLKIACS</sequence>
<protein>
    <submittedName>
        <fullName evidence="1">Uncharacterized protein</fullName>
    </submittedName>
</protein>
<gene>
    <name evidence="1" type="ORF">EZS28_019304</name>
</gene>
<evidence type="ECO:0000313" key="1">
    <source>
        <dbReference type="EMBL" id="KAA6385169.1"/>
    </source>
</evidence>
<dbReference type="Proteomes" id="UP000324800">
    <property type="component" value="Unassembled WGS sequence"/>
</dbReference>
<accession>A0A5J4VRZ4</accession>
<dbReference type="EMBL" id="SNRW01005385">
    <property type="protein sequence ID" value="KAA6385169.1"/>
    <property type="molecule type" value="Genomic_DNA"/>
</dbReference>
<proteinExistence type="predicted"/>
<evidence type="ECO:0000313" key="2">
    <source>
        <dbReference type="Proteomes" id="UP000324800"/>
    </source>
</evidence>